<name>A0A7V4CH50_UNCW3</name>
<sequence>MRQRLIILIGILVVVLIFFTLLRPKPKSKITSVTRITKSKVKQETLAVLQKQEIKKESIVPSVVKKETLTVVKISAKKETLEFKPMGTAKIEEDTEKWGEDPFVRDFSYAAEMKSLVVSAITISKNEAYAVINNQVVRVGDIIDGKKIVAIEKDRVIVEKGGKRFTIFLGE</sequence>
<keyword evidence="1" id="KW-0812">Transmembrane</keyword>
<evidence type="ECO:0000256" key="1">
    <source>
        <dbReference type="SAM" id="Phobius"/>
    </source>
</evidence>
<accession>A0A7V4CH50</accession>
<dbReference type="EMBL" id="DTBX01000011">
    <property type="protein sequence ID" value="HGQ54882.1"/>
    <property type="molecule type" value="Genomic_DNA"/>
</dbReference>
<feature type="transmembrane region" description="Helical" evidence="1">
    <location>
        <begin position="6"/>
        <end position="22"/>
    </location>
</feature>
<dbReference type="AlphaFoldDB" id="A0A7V4CH50"/>
<protein>
    <submittedName>
        <fullName evidence="2">Uncharacterized protein</fullName>
    </submittedName>
</protein>
<gene>
    <name evidence="2" type="ORF">ENU28_00280</name>
</gene>
<organism evidence="2">
    <name type="scientific">candidate division WOR-3 bacterium</name>
    <dbReference type="NCBI Taxonomy" id="2052148"/>
    <lineage>
        <taxon>Bacteria</taxon>
        <taxon>Bacteria division WOR-3</taxon>
    </lineage>
</organism>
<reference evidence="2" key="1">
    <citation type="journal article" date="2020" name="mSystems">
        <title>Genome- and Community-Level Interaction Insights into Carbon Utilization and Element Cycling Functions of Hydrothermarchaeota in Hydrothermal Sediment.</title>
        <authorList>
            <person name="Zhou Z."/>
            <person name="Liu Y."/>
            <person name="Xu W."/>
            <person name="Pan J."/>
            <person name="Luo Z.H."/>
            <person name="Li M."/>
        </authorList>
    </citation>
    <scope>NUCLEOTIDE SEQUENCE [LARGE SCALE GENOMIC DNA]</scope>
    <source>
        <strain evidence="2">SpSt-655</strain>
    </source>
</reference>
<keyword evidence="1" id="KW-1133">Transmembrane helix</keyword>
<comment type="caution">
    <text evidence="2">The sequence shown here is derived from an EMBL/GenBank/DDBJ whole genome shotgun (WGS) entry which is preliminary data.</text>
</comment>
<keyword evidence="1" id="KW-0472">Membrane</keyword>
<evidence type="ECO:0000313" key="2">
    <source>
        <dbReference type="EMBL" id="HGQ54882.1"/>
    </source>
</evidence>
<proteinExistence type="predicted"/>